<keyword evidence="1" id="KW-0812">Transmembrane</keyword>
<dbReference type="AlphaFoldDB" id="A0A2H0XBN6"/>
<gene>
    <name evidence="2" type="ORF">COT51_02355</name>
</gene>
<keyword evidence="1" id="KW-0472">Membrane</keyword>
<proteinExistence type="predicted"/>
<comment type="caution">
    <text evidence="2">The sequence shown here is derived from an EMBL/GenBank/DDBJ whole genome shotgun (WGS) entry which is preliminary data.</text>
</comment>
<feature type="transmembrane region" description="Helical" evidence="1">
    <location>
        <begin position="14"/>
        <end position="32"/>
    </location>
</feature>
<sequence>SMDLSETATFTKRAVVVIIALLVVVYSSKYAIKAGIATWRKINPPIVKPTTSFGKLPALSIPSLKLAEGATPTFSVDTPTGRLPSFSGLMPVYKVITPGVTQKYEENAIALASKLGFAGVHSSISSSAFSWKNEELGTVLKMNVVTRNFSIESDWKTLKDKIQIATCPYPSEAKNVAIEFFESAGLTLEDYDTLTTKLARTDGSNLIETSSVSESQFTIVDFFRSIKPGEYLYKILGPNPKRGMIELVISGKKTDQNRPEDTSFVGGRYMFREIDKKNFSTYPVKSVEAAYQELSEGKGSITYLKPGNEDFFATYTPIKPSSIKIREIYIAYFEPETLPQYLQPIFVFEGKAFSNEGKEGEYIAYVPALSNEWIK</sequence>
<dbReference type="Proteomes" id="UP000231098">
    <property type="component" value="Unassembled WGS sequence"/>
</dbReference>
<evidence type="ECO:0000313" key="3">
    <source>
        <dbReference type="Proteomes" id="UP000231098"/>
    </source>
</evidence>
<evidence type="ECO:0000256" key="1">
    <source>
        <dbReference type="SAM" id="Phobius"/>
    </source>
</evidence>
<feature type="non-terminal residue" evidence="2">
    <location>
        <position position="1"/>
    </location>
</feature>
<name>A0A2H0XBN6_UNCKA</name>
<keyword evidence="1" id="KW-1133">Transmembrane helix</keyword>
<organism evidence="2 3">
    <name type="scientific">candidate division WWE3 bacterium CG08_land_8_20_14_0_20_41_15</name>
    <dbReference type="NCBI Taxonomy" id="1975086"/>
    <lineage>
        <taxon>Bacteria</taxon>
        <taxon>Katanobacteria</taxon>
    </lineage>
</organism>
<protein>
    <submittedName>
        <fullName evidence="2">Uncharacterized protein</fullName>
    </submittedName>
</protein>
<reference evidence="3" key="1">
    <citation type="submission" date="2017-09" db="EMBL/GenBank/DDBJ databases">
        <title>Depth-based differentiation of microbial function through sediment-hosted aquifers and enrichment of novel symbionts in the deep terrestrial subsurface.</title>
        <authorList>
            <person name="Probst A.J."/>
            <person name="Ladd B."/>
            <person name="Jarett J.K."/>
            <person name="Geller-Mcgrath D.E."/>
            <person name="Sieber C.M.K."/>
            <person name="Emerson J.B."/>
            <person name="Anantharaman K."/>
            <person name="Thomas B.C."/>
            <person name="Malmstrom R."/>
            <person name="Stieglmeier M."/>
            <person name="Klingl A."/>
            <person name="Woyke T."/>
            <person name="Ryan C.M."/>
            <person name="Banfield J.F."/>
        </authorList>
    </citation>
    <scope>NUCLEOTIDE SEQUENCE [LARGE SCALE GENOMIC DNA]</scope>
</reference>
<dbReference type="EMBL" id="PEYV01000039">
    <property type="protein sequence ID" value="PIS21508.1"/>
    <property type="molecule type" value="Genomic_DNA"/>
</dbReference>
<accession>A0A2H0XBN6</accession>
<evidence type="ECO:0000313" key="2">
    <source>
        <dbReference type="EMBL" id="PIS21508.1"/>
    </source>
</evidence>